<proteinExistence type="inferred from homology"/>
<dbReference type="Gene3D" id="1.20.81.30">
    <property type="entry name" value="Type II secretion system (T2SS), domain F"/>
    <property type="match status" value="2"/>
</dbReference>
<dbReference type="OrthoDB" id="9805682at2"/>
<accession>A0A4Q9JV06</accession>
<reference evidence="9 10" key="1">
    <citation type="submission" date="2018-07" db="EMBL/GenBank/DDBJ databases">
        <title>Campylobacter zealandensis sp. nov., isolated from birds and water in New Zealand.</title>
        <authorList>
            <person name="Wilkinson D.A."/>
            <person name="Biggs P.J."/>
            <person name="French N.P."/>
            <person name="Midwinter A.C."/>
        </authorList>
    </citation>
    <scope>NUCLEOTIDE SEQUENCE [LARGE SCALE GENOMIC DNA]</scope>
    <source>
        <strain evidence="9 10">B423b</strain>
    </source>
</reference>
<feature type="domain" description="Type II secretion system protein GspF" evidence="8">
    <location>
        <begin position="62"/>
        <end position="185"/>
    </location>
</feature>
<dbReference type="InterPro" id="IPR042094">
    <property type="entry name" value="T2SS_GspF_sf"/>
</dbReference>
<feature type="transmembrane region" description="Helical" evidence="7">
    <location>
        <begin position="369"/>
        <end position="390"/>
    </location>
</feature>
<evidence type="ECO:0000256" key="1">
    <source>
        <dbReference type="ARBA" id="ARBA00004651"/>
    </source>
</evidence>
<evidence type="ECO:0000313" key="10">
    <source>
        <dbReference type="Proteomes" id="UP000292583"/>
    </source>
</evidence>
<dbReference type="InterPro" id="IPR003004">
    <property type="entry name" value="GspF/PilC"/>
</dbReference>
<dbReference type="PANTHER" id="PTHR30012">
    <property type="entry name" value="GENERAL SECRETION PATHWAY PROTEIN"/>
    <property type="match status" value="1"/>
</dbReference>
<protein>
    <submittedName>
        <fullName evidence="9">Type II secretion system F family protein</fullName>
    </submittedName>
</protein>
<dbReference type="PRINTS" id="PR00812">
    <property type="entry name" value="BCTERIALGSPF"/>
</dbReference>
<dbReference type="AlphaFoldDB" id="A0A4Q9JV06"/>
<comment type="subcellular location">
    <subcellularLocation>
        <location evidence="1">Cell membrane</location>
        <topology evidence="1">Multi-pass membrane protein</topology>
    </subcellularLocation>
</comment>
<evidence type="ECO:0000259" key="8">
    <source>
        <dbReference type="Pfam" id="PF00482"/>
    </source>
</evidence>
<keyword evidence="4 7" id="KW-0812">Transmembrane</keyword>
<dbReference type="PANTHER" id="PTHR30012:SF0">
    <property type="entry name" value="TYPE II SECRETION SYSTEM PROTEIN F-RELATED"/>
    <property type="match status" value="1"/>
</dbReference>
<dbReference type="GO" id="GO:0005886">
    <property type="term" value="C:plasma membrane"/>
    <property type="evidence" value="ECO:0007669"/>
    <property type="project" value="UniProtKB-SubCell"/>
</dbReference>
<feature type="transmembrane region" description="Helical" evidence="7">
    <location>
        <begin position="215"/>
        <end position="234"/>
    </location>
</feature>
<comment type="caution">
    <text evidence="9">The sequence shown here is derived from an EMBL/GenBank/DDBJ whole genome shotgun (WGS) entry which is preliminary data.</text>
</comment>
<evidence type="ECO:0000256" key="7">
    <source>
        <dbReference type="SAM" id="Phobius"/>
    </source>
</evidence>
<keyword evidence="3" id="KW-1003">Cell membrane</keyword>
<evidence type="ECO:0000256" key="3">
    <source>
        <dbReference type="ARBA" id="ARBA00022475"/>
    </source>
</evidence>
<dbReference type="Pfam" id="PF00482">
    <property type="entry name" value="T2SSF"/>
    <property type="match status" value="2"/>
</dbReference>
<keyword evidence="6 7" id="KW-0472">Membrane</keyword>
<evidence type="ECO:0000256" key="2">
    <source>
        <dbReference type="ARBA" id="ARBA00005745"/>
    </source>
</evidence>
<dbReference type="EMBL" id="QPGR01000003">
    <property type="protein sequence ID" value="TBR81777.1"/>
    <property type="molecule type" value="Genomic_DNA"/>
</dbReference>
<feature type="transmembrane region" description="Helical" evidence="7">
    <location>
        <begin position="164"/>
        <end position="184"/>
    </location>
</feature>
<name>A0A4Q9JV06_9BACT</name>
<evidence type="ECO:0000313" key="9">
    <source>
        <dbReference type="EMBL" id="TBR81777.1"/>
    </source>
</evidence>
<comment type="similarity">
    <text evidence="2">Belongs to the GSP F family.</text>
</comment>
<feature type="domain" description="Type II secretion system protein GspF" evidence="8">
    <location>
        <begin position="266"/>
        <end position="388"/>
    </location>
</feature>
<evidence type="ECO:0000256" key="5">
    <source>
        <dbReference type="ARBA" id="ARBA00022989"/>
    </source>
</evidence>
<evidence type="ECO:0000256" key="6">
    <source>
        <dbReference type="ARBA" id="ARBA00023136"/>
    </source>
</evidence>
<sequence length="398" mass="46402">MKTYELSFLENGIKAKKIIKAKNLNMAQALALKQNLNILELTEIKRENFSFFKISNEDFVLFFKEFSFLLEVGLSVLEALKELEKSTFKKELKKTIKKIDENLSLGQSLSEAFKNSRFNLSHSELALIKIAENTGKLSYVFNQIVLIRQKTIKAKKSFIKSIRYPLIVLVSIFISFIFLILFVIPQFKNLFDNFNIELPLITQILLQTYDFLNSYFFLISILFLLFVCLFVFCYKKFYFFTLISDYCFLKIPIISKLILYYQSYHFFSVFSLLLKSGISLSKALEFAIFGIKNEFFKNKLTQILSLLEQGLELSEAFRRTKVFDPLVISMLNIAMKSSKLDILSEQISLFYEDKQESMMEKILSLIEPLMTLFVASLVLLLALGIFLPLWEFNSTYAF</sequence>
<organism evidence="9 10">
    <name type="scientific">Campylobacter novaezeelandiae</name>
    <dbReference type="NCBI Taxonomy" id="2267891"/>
    <lineage>
        <taxon>Bacteria</taxon>
        <taxon>Pseudomonadati</taxon>
        <taxon>Campylobacterota</taxon>
        <taxon>Epsilonproteobacteria</taxon>
        <taxon>Campylobacterales</taxon>
        <taxon>Campylobacteraceae</taxon>
        <taxon>Campylobacter</taxon>
    </lineage>
</organism>
<keyword evidence="10" id="KW-1185">Reference proteome</keyword>
<evidence type="ECO:0000256" key="4">
    <source>
        <dbReference type="ARBA" id="ARBA00022692"/>
    </source>
</evidence>
<dbReference type="RefSeq" id="WP_131163126.1">
    <property type="nucleotide sequence ID" value="NZ_CP076657.1"/>
</dbReference>
<dbReference type="Proteomes" id="UP000292583">
    <property type="component" value="Unassembled WGS sequence"/>
</dbReference>
<gene>
    <name evidence="9" type="ORF">DU473_02545</name>
</gene>
<dbReference type="InterPro" id="IPR018076">
    <property type="entry name" value="T2SS_GspF_dom"/>
</dbReference>
<keyword evidence="5 7" id="KW-1133">Transmembrane helix</keyword>